<dbReference type="GO" id="GO:0003677">
    <property type="term" value="F:DNA binding"/>
    <property type="evidence" value="ECO:0007669"/>
    <property type="project" value="InterPro"/>
</dbReference>
<dbReference type="Gene3D" id="3.40.30.10">
    <property type="entry name" value="Glutaredoxin"/>
    <property type="match status" value="1"/>
</dbReference>
<evidence type="ECO:0000313" key="1">
    <source>
        <dbReference type="EMBL" id="MDA3731001.1"/>
    </source>
</evidence>
<dbReference type="AlphaFoldDB" id="A0AA42DKZ8"/>
<keyword evidence="2" id="KW-1185">Reference proteome</keyword>
<proteinExistence type="predicted"/>
<evidence type="ECO:0000313" key="2">
    <source>
        <dbReference type="Proteomes" id="UP001169242"/>
    </source>
</evidence>
<comment type="caution">
    <text evidence="1">The sequence shown here is derived from an EMBL/GenBank/DDBJ whole genome shotgun (WGS) entry which is preliminary data.</text>
</comment>
<gene>
    <name evidence="1" type="primary">arsD</name>
    <name evidence="1" type="ORF">PBV87_05745</name>
</gene>
<accession>A0AA42DKZ8</accession>
<protein>
    <submittedName>
        <fullName evidence="1">Arsenite efflux transporter metallochaperone ArsD</fullName>
    </submittedName>
</protein>
<dbReference type="NCBIfam" id="NF033727">
    <property type="entry name" value="chaperon_ArsD"/>
    <property type="match status" value="1"/>
</dbReference>
<dbReference type="GO" id="GO:0046685">
    <property type="term" value="P:response to arsenic-containing substance"/>
    <property type="evidence" value="ECO:0007669"/>
    <property type="project" value="InterPro"/>
</dbReference>
<organism evidence="1 2">
    <name type="scientific">Holtiella tumoricola</name>
    <dbReference type="NCBI Taxonomy" id="3018743"/>
    <lineage>
        <taxon>Bacteria</taxon>
        <taxon>Bacillati</taxon>
        <taxon>Bacillota</taxon>
        <taxon>Clostridia</taxon>
        <taxon>Lachnospirales</taxon>
        <taxon>Cellulosilyticaceae</taxon>
        <taxon>Holtiella</taxon>
    </lineage>
</organism>
<name>A0AA42DKZ8_9FIRM</name>
<dbReference type="EMBL" id="JAQIFT010000021">
    <property type="protein sequence ID" value="MDA3731001.1"/>
    <property type="molecule type" value="Genomic_DNA"/>
</dbReference>
<dbReference type="GO" id="GO:0045892">
    <property type="term" value="P:negative regulation of DNA-templated transcription"/>
    <property type="evidence" value="ECO:0007669"/>
    <property type="project" value="InterPro"/>
</dbReference>
<dbReference type="RefSeq" id="WP_271011472.1">
    <property type="nucleotide sequence ID" value="NZ_JAQIFT010000021.1"/>
</dbReference>
<dbReference type="Pfam" id="PF06953">
    <property type="entry name" value="ArsD"/>
    <property type="match status" value="1"/>
</dbReference>
<reference evidence="1" key="1">
    <citation type="journal article" date="2023" name="Int. J. Syst. Evol. Microbiol.">
        <title>&lt;i&gt;Holtiella tumoricola&lt;/i&gt; gen. nov. sp. nov., isolated from a human clinical sample.</title>
        <authorList>
            <person name="Allen-Vercoe E."/>
            <person name="Daigneault M.C."/>
            <person name="Vancuren S.J."/>
            <person name="Cochrane K."/>
            <person name="O'Neal L.L."/>
            <person name="Sankaranarayanan K."/>
            <person name="Lawson P.A."/>
        </authorList>
    </citation>
    <scope>NUCLEOTIDE SEQUENCE</scope>
    <source>
        <strain evidence="1">CC70A</strain>
    </source>
</reference>
<dbReference type="Proteomes" id="UP001169242">
    <property type="component" value="Unassembled WGS sequence"/>
</dbReference>
<sequence length="128" mass="13871">MKKMIIFDPTMCCSTGLCGPGVDPELLRVSTVLSNLKQNGINIERYNLSHNPEAFIHNQTINHLLNQYGVSVLPATLIGDEVIKMGGYLSNEEFSHYLGVPESYLAPVVKKATVQKASKGCNCKGGGC</sequence>
<dbReference type="InterPro" id="IPR010712">
    <property type="entry name" value="Arsenical-R_ArsD"/>
</dbReference>